<dbReference type="RefSeq" id="WP_155319962.1">
    <property type="nucleotide sequence ID" value="NZ_AP021874.1"/>
</dbReference>
<dbReference type="OrthoDB" id="5295824at2"/>
<evidence type="ECO:0000313" key="2">
    <source>
        <dbReference type="Proteomes" id="UP000427906"/>
    </source>
</evidence>
<gene>
    <name evidence="1" type="ORF">DSCA_61670</name>
</gene>
<sequence length="150" mass="17297">MSIKMKNLDAGLGVVFIGEGIVAGEEIIHSNRTLLSFKEKIKTSKYCIVDYSYASNFDVSASEIETIAAQDKEISKYLPEYIVAIVAKKDVEFGVSRMWETLIEINDLQWETMVFKERDDAEEWIKHKVKEKYDIDLTFKFSEPKNRAVD</sequence>
<dbReference type="Proteomes" id="UP000427906">
    <property type="component" value="Chromosome"/>
</dbReference>
<dbReference type="EMBL" id="AP021874">
    <property type="protein sequence ID" value="BBO72237.1"/>
    <property type="molecule type" value="Genomic_DNA"/>
</dbReference>
<accession>A0A5K7Z6V4</accession>
<evidence type="ECO:0000313" key="1">
    <source>
        <dbReference type="EMBL" id="BBO72237.1"/>
    </source>
</evidence>
<proteinExistence type="predicted"/>
<keyword evidence="2" id="KW-1185">Reference proteome</keyword>
<protein>
    <recommendedName>
        <fullName evidence="3">STAS/SEC14 domain-containing protein</fullName>
    </recommendedName>
</protein>
<reference evidence="1 2" key="1">
    <citation type="submission" date="2019-11" db="EMBL/GenBank/DDBJ databases">
        <title>Comparative genomics of hydrocarbon-degrading Desulfosarcina strains.</title>
        <authorList>
            <person name="Watanabe M."/>
            <person name="Kojima H."/>
            <person name="Fukui M."/>
        </authorList>
    </citation>
    <scope>NUCLEOTIDE SEQUENCE [LARGE SCALE GENOMIC DNA]</scope>
    <source>
        <strain evidence="1 2">PL12</strain>
    </source>
</reference>
<dbReference type="KEGG" id="dalk:DSCA_61670"/>
<organism evidence="1 2">
    <name type="scientific">Desulfosarcina alkanivorans</name>
    <dbReference type="NCBI Taxonomy" id="571177"/>
    <lineage>
        <taxon>Bacteria</taxon>
        <taxon>Pseudomonadati</taxon>
        <taxon>Thermodesulfobacteriota</taxon>
        <taxon>Desulfobacteria</taxon>
        <taxon>Desulfobacterales</taxon>
        <taxon>Desulfosarcinaceae</taxon>
        <taxon>Desulfosarcina</taxon>
    </lineage>
</organism>
<name>A0A5K7Z6V4_9BACT</name>
<evidence type="ECO:0008006" key="3">
    <source>
        <dbReference type="Google" id="ProtNLM"/>
    </source>
</evidence>
<dbReference type="AlphaFoldDB" id="A0A5K7Z6V4"/>